<comment type="function">
    <text evidence="4">Functions in the N-end rule pathway of protein degradation where it conjugates Leu, Phe and, less efficiently, Met from aminoacyl-tRNAs to the N-termini of proteins containing an N-terminal arginine or lysine.</text>
</comment>
<dbReference type="FunFam" id="3.40.630.70:FF:000001">
    <property type="entry name" value="Leucyl/phenylalanyl-tRNA--protein transferase"/>
    <property type="match status" value="1"/>
</dbReference>
<dbReference type="PANTHER" id="PTHR30098">
    <property type="entry name" value="LEUCYL/PHENYLALANYL-TRNA--PROTEIN TRANSFERASE"/>
    <property type="match status" value="1"/>
</dbReference>
<keyword evidence="1 4" id="KW-0963">Cytoplasm</keyword>
<reference evidence="5 6" key="1">
    <citation type="journal article" date="2014" name="Antonie Van Leeuwenhoek">
        <title>Hyphomonas beringensis sp. nov. and Hyphomonas chukchiensis sp. nov., isolated from surface seawater of the Bering Sea and Chukchi Sea.</title>
        <authorList>
            <person name="Li C."/>
            <person name="Lai Q."/>
            <person name="Li G."/>
            <person name="Dong C."/>
            <person name="Wang J."/>
            <person name="Liao Y."/>
            <person name="Shao Z."/>
        </authorList>
    </citation>
    <scope>NUCLEOTIDE SEQUENCE [LARGE SCALE GENOMIC DNA]</scope>
    <source>
        <strain evidence="5 6">PS728</strain>
    </source>
</reference>
<dbReference type="AlphaFoldDB" id="A0A062VMM8"/>
<dbReference type="PATRIC" id="fig|1280954.3.peg.741"/>
<dbReference type="Proteomes" id="UP000027100">
    <property type="component" value="Unassembled WGS sequence"/>
</dbReference>
<keyword evidence="2 4" id="KW-0808">Transferase</keyword>
<comment type="catalytic activity">
    <reaction evidence="4">
        <text>N-terminal L-arginyl-[protein] + L-leucyl-tRNA(Leu) = N-terminal L-leucyl-L-arginyl-[protein] + tRNA(Leu) + H(+)</text>
        <dbReference type="Rhea" id="RHEA:50416"/>
        <dbReference type="Rhea" id="RHEA-COMP:9613"/>
        <dbReference type="Rhea" id="RHEA-COMP:9622"/>
        <dbReference type="Rhea" id="RHEA-COMP:12672"/>
        <dbReference type="Rhea" id="RHEA-COMP:12673"/>
        <dbReference type="ChEBI" id="CHEBI:15378"/>
        <dbReference type="ChEBI" id="CHEBI:64719"/>
        <dbReference type="ChEBI" id="CHEBI:78442"/>
        <dbReference type="ChEBI" id="CHEBI:78494"/>
        <dbReference type="ChEBI" id="CHEBI:133044"/>
        <dbReference type="EC" id="2.3.2.6"/>
    </reaction>
</comment>
<dbReference type="GO" id="GO:0030163">
    <property type="term" value="P:protein catabolic process"/>
    <property type="evidence" value="ECO:0007669"/>
    <property type="project" value="UniProtKB-UniRule"/>
</dbReference>
<dbReference type="Gene3D" id="3.40.630.70">
    <property type="entry name" value="Leucyl/phenylalanyl-tRNA-protein transferase, C-terminal domain"/>
    <property type="match status" value="1"/>
</dbReference>
<name>A0A062VMM8_9PROT</name>
<keyword evidence="3 4" id="KW-0012">Acyltransferase</keyword>
<dbReference type="GO" id="GO:0008914">
    <property type="term" value="F:leucyl-tRNA--protein transferase activity"/>
    <property type="evidence" value="ECO:0007669"/>
    <property type="project" value="UniProtKB-UniRule"/>
</dbReference>
<comment type="catalytic activity">
    <reaction evidence="4">
        <text>N-terminal L-lysyl-[protein] + L-leucyl-tRNA(Leu) = N-terminal L-leucyl-L-lysyl-[protein] + tRNA(Leu) + H(+)</text>
        <dbReference type="Rhea" id="RHEA:12340"/>
        <dbReference type="Rhea" id="RHEA-COMP:9613"/>
        <dbReference type="Rhea" id="RHEA-COMP:9622"/>
        <dbReference type="Rhea" id="RHEA-COMP:12670"/>
        <dbReference type="Rhea" id="RHEA-COMP:12671"/>
        <dbReference type="ChEBI" id="CHEBI:15378"/>
        <dbReference type="ChEBI" id="CHEBI:65249"/>
        <dbReference type="ChEBI" id="CHEBI:78442"/>
        <dbReference type="ChEBI" id="CHEBI:78494"/>
        <dbReference type="ChEBI" id="CHEBI:133043"/>
        <dbReference type="EC" id="2.3.2.6"/>
    </reaction>
</comment>
<protein>
    <recommendedName>
        <fullName evidence="4">Leucyl/phenylalanyl-tRNA--protein transferase</fullName>
        <ecNumber evidence="4">2.3.2.6</ecNumber>
    </recommendedName>
    <alternativeName>
        <fullName evidence="4">L/F-transferase</fullName>
    </alternativeName>
    <alternativeName>
        <fullName evidence="4">Leucyltransferase</fullName>
    </alternativeName>
    <alternativeName>
        <fullName evidence="4">Phenyalanyltransferase</fullName>
    </alternativeName>
</protein>
<dbReference type="GO" id="GO:0005737">
    <property type="term" value="C:cytoplasm"/>
    <property type="evidence" value="ECO:0007669"/>
    <property type="project" value="UniProtKB-SubCell"/>
</dbReference>
<evidence type="ECO:0000313" key="5">
    <source>
        <dbReference type="EMBL" id="KCZ99953.1"/>
    </source>
</evidence>
<sequence>MSARFGPEDLLACYRRGVFPMADSRDDPRLFLVDPDFRGILPLDAFHIPKRLKRRVCQDPFRVSFDTAFTRVVEACGEPHDNRPNTWINSPIVNLYSTLHRQGFAHSVECWDGDELVGGLYGVALGGAFFGESMFSRATDASKIALVHLVARLIDRGYVLLDAQFHNPHLVQFGLIEISRDAFKARLKAALKVDADFHGSLPEALSDQSIGMSSSGGVSVSVTPAGMSSYSGSTLSGMVTRSGSFTGSGAVQRITQIS</sequence>
<evidence type="ECO:0000313" key="6">
    <source>
        <dbReference type="Proteomes" id="UP000027100"/>
    </source>
</evidence>
<dbReference type="eggNOG" id="COG2360">
    <property type="taxonomic scope" value="Bacteria"/>
</dbReference>
<comment type="similarity">
    <text evidence="4">Belongs to the L/F-transferase family.</text>
</comment>
<dbReference type="SUPFAM" id="SSF55729">
    <property type="entry name" value="Acyl-CoA N-acyltransferases (Nat)"/>
    <property type="match status" value="1"/>
</dbReference>
<dbReference type="EC" id="2.3.2.6" evidence="4"/>
<dbReference type="OrthoDB" id="9790282at2"/>
<dbReference type="InterPro" id="IPR004616">
    <property type="entry name" value="Leu/Phe-tRNA_Trfase"/>
</dbReference>
<comment type="catalytic activity">
    <reaction evidence="4">
        <text>L-phenylalanyl-tRNA(Phe) + an N-terminal L-alpha-aminoacyl-[protein] = an N-terminal L-phenylalanyl-L-alpha-aminoacyl-[protein] + tRNA(Phe)</text>
        <dbReference type="Rhea" id="RHEA:43632"/>
        <dbReference type="Rhea" id="RHEA-COMP:9668"/>
        <dbReference type="Rhea" id="RHEA-COMP:9699"/>
        <dbReference type="Rhea" id="RHEA-COMP:10636"/>
        <dbReference type="Rhea" id="RHEA-COMP:10637"/>
        <dbReference type="ChEBI" id="CHEBI:78442"/>
        <dbReference type="ChEBI" id="CHEBI:78531"/>
        <dbReference type="ChEBI" id="CHEBI:78597"/>
        <dbReference type="ChEBI" id="CHEBI:83561"/>
        <dbReference type="EC" id="2.3.2.6"/>
    </reaction>
</comment>
<evidence type="ECO:0000256" key="4">
    <source>
        <dbReference type="HAMAP-Rule" id="MF_00688"/>
    </source>
</evidence>
<proteinExistence type="inferred from homology"/>
<evidence type="ECO:0000256" key="3">
    <source>
        <dbReference type="ARBA" id="ARBA00023315"/>
    </source>
</evidence>
<keyword evidence="6" id="KW-1185">Reference proteome</keyword>
<dbReference type="InterPro" id="IPR042203">
    <property type="entry name" value="Leu/Phe-tRNA_Trfase_C"/>
</dbReference>
<dbReference type="HAMAP" id="MF_00688">
    <property type="entry name" value="Leu_Phe_trans"/>
    <property type="match status" value="1"/>
</dbReference>
<dbReference type="Pfam" id="PF03588">
    <property type="entry name" value="Leu_Phe_trans"/>
    <property type="match status" value="1"/>
</dbReference>
<dbReference type="STRING" id="1280954.HPO_03639"/>
<comment type="subcellular location">
    <subcellularLocation>
        <location evidence="4">Cytoplasm</location>
    </subcellularLocation>
</comment>
<organism evidence="5 6">
    <name type="scientific">Hyphomonas polymorpha PS728</name>
    <dbReference type="NCBI Taxonomy" id="1280954"/>
    <lineage>
        <taxon>Bacteria</taxon>
        <taxon>Pseudomonadati</taxon>
        <taxon>Pseudomonadota</taxon>
        <taxon>Alphaproteobacteria</taxon>
        <taxon>Hyphomonadales</taxon>
        <taxon>Hyphomonadaceae</taxon>
        <taxon>Hyphomonas</taxon>
    </lineage>
</organism>
<dbReference type="PANTHER" id="PTHR30098:SF2">
    <property type="entry name" value="LEUCYL_PHENYLALANYL-TRNA--PROTEIN TRANSFERASE"/>
    <property type="match status" value="1"/>
</dbReference>
<comment type="caution">
    <text evidence="5">The sequence shown here is derived from an EMBL/GenBank/DDBJ whole genome shotgun (WGS) entry which is preliminary data.</text>
</comment>
<gene>
    <name evidence="4 5" type="primary">aat</name>
    <name evidence="5" type="ORF">HPO_03639</name>
</gene>
<dbReference type="EMBL" id="ARYM01000003">
    <property type="protein sequence ID" value="KCZ99953.1"/>
    <property type="molecule type" value="Genomic_DNA"/>
</dbReference>
<evidence type="ECO:0000256" key="1">
    <source>
        <dbReference type="ARBA" id="ARBA00022490"/>
    </source>
</evidence>
<dbReference type="NCBIfam" id="TIGR00667">
    <property type="entry name" value="aat"/>
    <property type="match status" value="1"/>
</dbReference>
<accession>A0A062VMM8</accession>
<evidence type="ECO:0000256" key="2">
    <source>
        <dbReference type="ARBA" id="ARBA00022679"/>
    </source>
</evidence>
<dbReference type="InterPro" id="IPR016181">
    <property type="entry name" value="Acyl_CoA_acyltransferase"/>
</dbReference>